<dbReference type="InterPro" id="IPR047995">
    <property type="entry name" value="Choice_anch_K"/>
</dbReference>
<dbReference type="RefSeq" id="WP_229800840.1">
    <property type="nucleotide sequence ID" value="NZ_BMXN01000017.1"/>
</dbReference>
<evidence type="ECO:0000313" key="2">
    <source>
        <dbReference type="EMBL" id="GGW33703.1"/>
    </source>
</evidence>
<gene>
    <name evidence="2" type="ORF">GCM10007157_26830</name>
</gene>
<comment type="caution">
    <text evidence="2">The sequence shown here is derived from an EMBL/GenBank/DDBJ whole genome shotgun (WGS) entry which is preliminary data.</text>
</comment>
<sequence length="1386" mass="143871">MINGAEAAEGNLITVTGTVGGDAKAGDTVTLTVGGQAFTGLVGADLTYAIDVPGSLLAVNDSISATVSGEDAAGNPYSADAERDYTVNLDATATITIDTLAGDDVINGAEAAEGNLITVTGTVGGDAKAGDTVTLTVGGQAFTGLVGEDLTYAIDVPGSLLAANDSISATVSGEDAAGNPYSADAERGYVVDTDAPLADPVLTGAETGSGNPVGRIDQVMFKSFTVGGGVDQVNGGFEQTPTEFEENASLGGEDGLSNEADLTFVLSSLPTYGKLYIDLGTGNYQEATTATEFDTTAKLYWSVTKDELQAALSSADTITLSGSDLTAWQNQGVDIYAYNLFGVKDNTLLNVSNGNLGVSDNTGLQVDAPNQLGERGGNSEELVFDFRKPVGEATVTVANLIAQEGEVGSVAAYLDGQLVGEWIFSNNPADKLGGESIDKVLSNGQFTINGVIFDQLRFTAKEYADGYTQGGGSGSDSSDYFVRAIDYKLVPDAGFSYQVIDAAGNESGVVDVIIGEPSVATDVPVGNVPVAPPGIDLSGSTLVVNEAFLKDGTKAGQGEPQAAGSFSVSSAAGIATITVAGKVLSVAQLLATNGGSPIEIVTKEGNTLRITGYNGDEKGGALSYQFVLKETVSHSAQGTDSAFKNAIDVAVKDIQNQTSTGTIKVTVIDDTPEAFTLANVIQVPVSELEIAQLNAGWKNLTSTSGSGSVTTTANNQGVYIQWGGSSGSGYDFKYASGLTGSKPVDADSKFVVGTLTHNNFAISSDAKVLKTVDLQVSFKAVIDGVLTTVSTVIKLEHDETPNTNRVATHPDNDDFVKIKNPNDTQIIRVGDREYVLHIKGFLDKDGNLVDKVRTTETKANSFDLYAEISSTDDLPSVQGQLETNWGADGAATVGALLWRVNGQDVQTNTIKGQFGTLTVDAAGNYTYVVDREVRDSMKLSEKRVETFTYVQVDADGDKVASTLKIDLSGVPNSVNAVDNVATADLTWVTITPPAITSQILGAQSSTHATADVRVDQYQSGVLTIGQGGSAKVSFNASFETPGSTKASLTWKLLQETAPNQFKEVSGFGGTAVNGQNNLELNGLSAGKYVVQFTATTSGVSTFLFWQSYSKVTLGDVGAVVQPASYQEPRLTEAKGNVLTDAGIDGKSDIPGSTDTVLKVWNGNAFVATTESGVKIVGKYGEFTLESDGDYTYRPVANPEHVGQIDSLTYQLVHPTGVTAEATLRVGITGPGVDSFVWGSEGNDTLQGNGGNNVIYGGEGSDILAGGAGADTFKWEFGDQGTSGSGAAVDKVTDFTLGVFGANASADRLDLADLLQNENAGNIDQYIKAEQQGADTVLHIKSDGGIASDGSNADQQIVLKNVQMPQGTSSSDFIQSLLDHDQLKIDQ</sequence>
<evidence type="ECO:0008006" key="4">
    <source>
        <dbReference type="Google" id="ProtNLM"/>
    </source>
</evidence>
<evidence type="ECO:0000256" key="1">
    <source>
        <dbReference type="ARBA" id="ARBA00022837"/>
    </source>
</evidence>
<dbReference type="InterPro" id="IPR055014">
    <property type="entry name" value="BapA_Bap-like_C"/>
</dbReference>
<protein>
    <recommendedName>
        <fullName evidence="4">Type I secretion C-terminal target domain-containing protein</fullName>
    </recommendedName>
</protein>
<dbReference type="InterPro" id="IPR010221">
    <property type="entry name" value="VCBS_dom"/>
</dbReference>
<dbReference type="NCBIfam" id="TIGR01965">
    <property type="entry name" value="VCBS_repeat"/>
    <property type="match status" value="1"/>
</dbReference>
<proteinExistence type="predicted"/>
<dbReference type="NCBIfam" id="NF038131">
    <property type="entry name" value="choice_anch_K"/>
    <property type="match status" value="1"/>
</dbReference>
<dbReference type="InterPro" id="IPR013783">
    <property type="entry name" value="Ig-like_fold"/>
</dbReference>
<accession>A0A8H9M0P1</accession>
<dbReference type="GO" id="GO:0005509">
    <property type="term" value="F:calcium ion binding"/>
    <property type="evidence" value="ECO:0007669"/>
    <property type="project" value="InterPro"/>
</dbReference>
<dbReference type="InterPro" id="IPR011049">
    <property type="entry name" value="Serralysin-like_metalloprot_C"/>
</dbReference>
<dbReference type="NCBIfam" id="TIGR03661">
    <property type="entry name" value="T1SS_VCA0849"/>
    <property type="match status" value="1"/>
</dbReference>
<dbReference type="InterPro" id="IPR049826">
    <property type="entry name" value="Ig-like_ice"/>
</dbReference>
<reference evidence="3" key="1">
    <citation type="journal article" date="2019" name="Int. J. Syst. Evol. Microbiol.">
        <title>The Global Catalogue of Microorganisms (GCM) 10K type strain sequencing project: providing services to taxonomists for standard genome sequencing and annotation.</title>
        <authorList>
            <consortium name="The Broad Institute Genomics Platform"/>
            <consortium name="The Broad Institute Genome Sequencing Center for Infectious Disease"/>
            <person name="Wu L."/>
            <person name="Ma J."/>
        </authorList>
    </citation>
    <scope>NUCLEOTIDE SEQUENCE [LARGE SCALE GENOMIC DNA]</scope>
    <source>
        <strain evidence="3">KCTC 22154</strain>
    </source>
</reference>
<keyword evidence="1" id="KW-0106">Calcium</keyword>
<keyword evidence="3" id="KW-1185">Reference proteome</keyword>
<name>A0A8H9M0P1_9GAMM</name>
<dbReference type="EMBL" id="BMXN01000017">
    <property type="protein sequence ID" value="GGW33703.1"/>
    <property type="molecule type" value="Genomic_DNA"/>
</dbReference>
<dbReference type="InterPro" id="IPR019960">
    <property type="entry name" value="T1SS_VCA0849"/>
</dbReference>
<evidence type="ECO:0000313" key="3">
    <source>
        <dbReference type="Proteomes" id="UP000623776"/>
    </source>
</evidence>
<organism evidence="2 3">
    <name type="scientific">Vreelandella hamiltonii</name>
    <dbReference type="NCBI Taxonomy" id="502829"/>
    <lineage>
        <taxon>Bacteria</taxon>
        <taxon>Pseudomonadati</taxon>
        <taxon>Pseudomonadota</taxon>
        <taxon>Gammaproteobacteria</taxon>
        <taxon>Oceanospirillales</taxon>
        <taxon>Halomonadaceae</taxon>
        <taxon>Vreelandella</taxon>
    </lineage>
</organism>
<dbReference type="InterPro" id="IPR001343">
    <property type="entry name" value="Hemolysn_Ca-bd"/>
</dbReference>
<dbReference type="SUPFAM" id="SSF51120">
    <property type="entry name" value="beta-Roll"/>
    <property type="match status" value="1"/>
</dbReference>
<dbReference type="Gene3D" id="2.60.40.10">
    <property type="entry name" value="Immunoglobulins"/>
    <property type="match status" value="2"/>
</dbReference>
<dbReference type="Gene3D" id="2.150.10.10">
    <property type="entry name" value="Serralysin-like metalloprotease, C-terminal"/>
    <property type="match status" value="1"/>
</dbReference>
<dbReference type="NCBIfam" id="NF012196">
    <property type="entry name" value="Ig_like_ice"/>
    <property type="match status" value="2"/>
</dbReference>
<dbReference type="NCBIfam" id="NF033510">
    <property type="entry name" value="Ca_tandemer"/>
    <property type="match status" value="2"/>
</dbReference>
<dbReference type="Pfam" id="PF00353">
    <property type="entry name" value="HemolysinCabind"/>
    <property type="match status" value="1"/>
</dbReference>
<dbReference type="Proteomes" id="UP000623776">
    <property type="component" value="Unassembled WGS sequence"/>
</dbReference>
<dbReference type="PRINTS" id="PR00313">
    <property type="entry name" value="CABNDNGRPT"/>
</dbReference>
<dbReference type="NCBIfam" id="NF045619">
    <property type="entry name" value="adhes_GNV_Cterm"/>
    <property type="match status" value="1"/>
</dbReference>